<feature type="domain" description="HTH tetR-type" evidence="3">
    <location>
        <begin position="5"/>
        <end position="65"/>
    </location>
</feature>
<protein>
    <submittedName>
        <fullName evidence="4">TetR/AcrR family transcriptional regulator</fullName>
    </submittedName>
</protein>
<name>A0ABW3SWF7_9CAUL</name>
<feature type="DNA-binding region" description="H-T-H motif" evidence="2">
    <location>
        <begin position="28"/>
        <end position="47"/>
    </location>
</feature>
<dbReference type="Proteomes" id="UP001597216">
    <property type="component" value="Unassembled WGS sequence"/>
</dbReference>
<dbReference type="Pfam" id="PF00440">
    <property type="entry name" value="TetR_N"/>
    <property type="match status" value="1"/>
</dbReference>
<gene>
    <name evidence="4" type="ORF">ACFQ27_01635</name>
</gene>
<evidence type="ECO:0000313" key="4">
    <source>
        <dbReference type="EMBL" id="MFD1189268.1"/>
    </source>
</evidence>
<evidence type="ECO:0000256" key="2">
    <source>
        <dbReference type="PROSITE-ProRule" id="PRU00335"/>
    </source>
</evidence>
<dbReference type="EMBL" id="JBHTLQ010000003">
    <property type="protein sequence ID" value="MFD1189268.1"/>
    <property type="molecule type" value="Genomic_DNA"/>
</dbReference>
<organism evidence="4 5">
    <name type="scientific">Phenylobacterium conjunctum</name>
    <dbReference type="NCBI Taxonomy" id="1298959"/>
    <lineage>
        <taxon>Bacteria</taxon>
        <taxon>Pseudomonadati</taxon>
        <taxon>Pseudomonadota</taxon>
        <taxon>Alphaproteobacteria</taxon>
        <taxon>Caulobacterales</taxon>
        <taxon>Caulobacteraceae</taxon>
        <taxon>Phenylobacterium</taxon>
    </lineage>
</organism>
<comment type="caution">
    <text evidence="4">The sequence shown here is derived from an EMBL/GenBank/DDBJ whole genome shotgun (WGS) entry which is preliminary data.</text>
</comment>
<accession>A0ABW3SWF7</accession>
<dbReference type="SUPFAM" id="SSF46689">
    <property type="entry name" value="Homeodomain-like"/>
    <property type="match status" value="1"/>
</dbReference>
<keyword evidence="1 2" id="KW-0238">DNA-binding</keyword>
<proteinExistence type="predicted"/>
<dbReference type="PROSITE" id="PS50977">
    <property type="entry name" value="HTH_TETR_2"/>
    <property type="match status" value="1"/>
</dbReference>
<dbReference type="Gene3D" id="1.10.357.10">
    <property type="entry name" value="Tetracycline Repressor, domain 2"/>
    <property type="match status" value="1"/>
</dbReference>
<evidence type="ECO:0000313" key="5">
    <source>
        <dbReference type="Proteomes" id="UP001597216"/>
    </source>
</evidence>
<evidence type="ECO:0000256" key="1">
    <source>
        <dbReference type="ARBA" id="ARBA00023125"/>
    </source>
</evidence>
<sequence>MTPRDDRRQATLDVLADHVLANGLAGSSLKALAASAGTSDRMLVYYFETKEGLLTAVLTHIAERMTARMDAALAPGVRLPFGQLLVALRQGLKGPDLAPFMSLWVELAAGATRGVQPHLAVSGAVAAGFLAWVEGHLEPPAGQDGRELAALLLAAIDGMMLLDAVGLGEACDAATAAGAKLV</sequence>
<dbReference type="InterPro" id="IPR009057">
    <property type="entry name" value="Homeodomain-like_sf"/>
</dbReference>
<keyword evidence="5" id="KW-1185">Reference proteome</keyword>
<reference evidence="5" key="1">
    <citation type="journal article" date="2019" name="Int. J. Syst. Evol. Microbiol.">
        <title>The Global Catalogue of Microorganisms (GCM) 10K type strain sequencing project: providing services to taxonomists for standard genome sequencing and annotation.</title>
        <authorList>
            <consortium name="The Broad Institute Genomics Platform"/>
            <consortium name="The Broad Institute Genome Sequencing Center for Infectious Disease"/>
            <person name="Wu L."/>
            <person name="Ma J."/>
        </authorList>
    </citation>
    <scope>NUCLEOTIDE SEQUENCE [LARGE SCALE GENOMIC DNA]</scope>
    <source>
        <strain evidence="5">CCUG 55074</strain>
    </source>
</reference>
<dbReference type="InterPro" id="IPR001647">
    <property type="entry name" value="HTH_TetR"/>
</dbReference>
<dbReference type="RefSeq" id="WP_374346694.1">
    <property type="nucleotide sequence ID" value="NZ_JBHTLQ010000003.1"/>
</dbReference>
<evidence type="ECO:0000259" key="3">
    <source>
        <dbReference type="PROSITE" id="PS50977"/>
    </source>
</evidence>